<keyword evidence="1" id="KW-0802">TPR repeat</keyword>
<dbReference type="InterPro" id="IPR011990">
    <property type="entry name" value="TPR-like_helical_dom_sf"/>
</dbReference>
<gene>
    <name evidence="3" type="ORF">HMPREF0946_01055</name>
</gene>
<name>C7XQ89_FUSVC</name>
<evidence type="ECO:0000313" key="4">
    <source>
        <dbReference type="Proteomes" id="UP000016231"/>
    </source>
</evidence>
<dbReference type="Proteomes" id="UP000016231">
    <property type="component" value="Chromosome"/>
</dbReference>
<dbReference type="SUPFAM" id="SSF48452">
    <property type="entry name" value="TPR-like"/>
    <property type="match status" value="5"/>
</dbReference>
<dbReference type="Pfam" id="PF13424">
    <property type="entry name" value="TPR_12"/>
    <property type="match status" value="2"/>
</dbReference>
<organism evidence="3 4">
    <name type="scientific">Fusobacterium vincentii 3_1_36A2</name>
    <dbReference type="NCBI Taxonomy" id="469604"/>
    <lineage>
        <taxon>Bacteria</taxon>
        <taxon>Fusobacteriati</taxon>
        <taxon>Fusobacteriota</taxon>
        <taxon>Fusobacteriia</taxon>
        <taxon>Fusobacteriales</taxon>
        <taxon>Fusobacteriaceae</taxon>
        <taxon>Fusobacterium</taxon>
    </lineage>
</organism>
<dbReference type="PROSITE" id="PS50005">
    <property type="entry name" value="TPR"/>
    <property type="match status" value="6"/>
</dbReference>
<proteinExistence type="predicted"/>
<feature type="repeat" description="TPR" evidence="1">
    <location>
        <begin position="69"/>
        <end position="102"/>
    </location>
</feature>
<evidence type="ECO:0000313" key="3">
    <source>
        <dbReference type="EMBL" id="EEU32982.1"/>
    </source>
</evidence>
<evidence type="ECO:0000256" key="1">
    <source>
        <dbReference type="PROSITE-ProRule" id="PRU00339"/>
    </source>
</evidence>
<accession>C7XQ89</accession>
<dbReference type="Pfam" id="PF13181">
    <property type="entry name" value="TPR_8"/>
    <property type="match status" value="3"/>
</dbReference>
<feature type="coiled-coil region" evidence="2">
    <location>
        <begin position="576"/>
        <end position="603"/>
    </location>
</feature>
<reference evidence="3 4" key="1">
    <citation type="submission" date="2013-08" db="EMBL/GenBank/DDBJ databases">
        <title>The Genome Sequence of Fusobacterium sp. 3_1_36A2.</title>
        <authorList>
            <consortium name="The Broad Institute Genome Sequencing Platform"/>
            <person name="Earl A."/>
            <person name="Ward D."/>
            <person name="Feldgarden M."/>
            <person name="Gevers D."/>
            <person name="Strauss J."/>
            <person name="White A."/>
            <person name="Allen-Vercoe E."/>
            <person name="Walker B."/>
            <person name="Young S.K."/>
            <person name="Zeng Q."/>
            <person name="Gargeya S."/>
            <person name="Fitzgerald M."/>
            <person name="Haas B."/>
            <person name="Abouelleil A."/>
            <person name="Alvarado L."/>
            <person name="Arachchi H.M."/>
            <person name="Berlin A.M."/>
            <person name="Chapman S.B."/>
            <person name="Goldberg J."/>
            <person name="Griggs A."/>
            <person name="Gujja S."/>
            <person name="Hansen M."/>
            <person name="Howarth C."/>
            <person name="Imamovic A."/>
            <person name="Larimer J."/>
            <person name="McCowen C."/>
            <person name="Montmayeur A."/>
            <person name="Murphy C."/>
            <person name="Neiman D."/>
            <person name="Pearson M."/>
            <person name="Priest M."/>
            <person name="Roberts A."/>
            <person name="Saif S."/>
            <person name="Shea T."/>
            <person name="Sisk P."/>
            <person name="Sykes S."/>
            <person name="Wortman J."/>
            <person name="Nusbaum C."/>
            <person name="Birren B."/>
        </authorList>
    </citation>
    <scope>NUCLEOTIDE SEQUENCE [LARGE SCALE GENOMIC DNA]</scope>
    <source>
        <strain evidence="3 4">3_1_36A2</strain>
    </source>
</reference>
<feature type="repeat" description="TPR" evidence="1">
    <location>
        <begin position="322"/>
        <end position="355"/>
    </location>
</feature>
<protein>
    <submittedName>
        <fullName evidence="3">Uncharacterized protein</fullName>
    </submittedName>
</protein>
<dbReference type="Gene3D" id="1.25.40.10">
    <property type="entry name" value="Tetratricopeptide repeat domain"/>
    <property type="match status" value="7"/>
</dbReference>
<dbReference type="OrthoDB" id="89470at2"/>
<feature type="repeat" description="TPR" evidence="1">
    <location>
        <begin position="495"/>
        <end position="528"/>
    </location>
</feature>
<dbReference type="Pfam" id="PF00515">
    <property type="entry name" value="TPR_1"/>
    <property type="match status" value="1"/>
</dbReference>
<sequence length="812" mass="96382">MKDDMLKKIEDLYDLDKHQEIIDMIEALPAEQLNNELIGQLGRAYNNIQNYEKAIEILKSIEVEEGNTMRWNYRIGYSYYYLDDYENAEKCFLKAHEIDPEDEEIKNYLLNVYIELSKQVIDKDDSQENQDKAVEYALKSKEYITTDDDRIQCDSYLAWLYDKIGAYDLAEELLKSVISAGRDDVWVNSEYGYCLGELNKLEESLEHYLRAKELGRNDGWIYSQIGWTYRLLKKYEEALESDFKAQEMGQNDAWINVEIGICYKELEKYEEAIKYYLEANKMQEGKNVWLLSDMAWVYGVMGNNDEELKYLEEVKKLGRDDEWIYSEYGKVYYKLEQYEKALKFFNKAKKLGQNDAWINVQIARCYKGLEKNEDALKAYLKAEKFENDDIWLLSEIAWLYDGIGKYKEGLKYLKKIEKLGRDDCWFNTEYGFCLMRMQKYDKAIEKYKHALELKEELNEEIYLNCQLGFCYRLLEKYEEALKYHLKGQELGRNDAWINIEIGLCYKELENYEKALEYYLVAYEQDKEDTWLLSDIGWIYNELEKYEDGLQFLLKSNELGREDSWIYAEIGQCLGRLGKYTEGIEKLKKALEILDEDKTNENRQERIFINSEIGWLYGKIENSDPNEALHYLYAARDLGRDDQWLNAEIGWELGYNDKDKDEEAVKYFERSIELGRDDEWVWARVANIYFDLERYEDALKAYNRAYELEGAYKEGKDSLYICSIGRTLRRLGRYEEAVEKLLESRRLSLEEGDGVDLEDLELAHCYAVLGDKEKAEEYMKLSLDALGTYAEEEYLKKQFDEIKEMINVLSKPS</sequence>
<dbReference type="InterPro" id="IPR019734">
    <property type="entry name" value="TPR_rpt"/>
</dbReference>
<feature type="repeat" description="TPR" evidence="1">
    <location>
        <begin position="253"/>
        <end position="286"/>
    </location>
</feature>
<dbReference type="PANTHER" id="PTHR12558:SF13">
    <property type="entry name" value="CELL DIVISION CYCLE PROTEIN 27 HOMOLOG"/>
    <property type="match status" value="1"/>
</dbReference>
<dbReference type="SMART" id="SM00028">
    <property type="entry name" value="TPR"/>
    <property type="match status" value="17"/>
</dbReference>
<feature type="repeat" description="TPR" evidence="1">
    <location>
        <begin position="563"/>
        <end position="596"/>
    </location>
</feature>
<dbReference type="KEGG" id="fnc:HMPREF0946_01055"/>
<dbReference type="PANTHER" id="PTHR12558">
    <property type="entry name" value="CELL DIVISION CYCLE 16,23,27"/>
    <property type="match status" value="1"/>
</dbReference>
<dbReference type="RefSeq" id="WP_008799848.1">
    <property type="nucleotide sequence ID" value="NC_022196.1"/>
</dbReference>
<dbReference type="AlphaFoldDB" id="C7XQ89"/>
<feature type="repeat" description="TPR" evidence="1">
    <location>
        <begin position="678"/>
        <end position="711"/>
    </location>
</feature>
<dbReference type="EMBL" id="CP003700">
    <property type="protein sequence ID" value="EEU32982.1"/>
    <property type="molecule type" value="Genomic_DNA"/>
</dbReference>
<keyword evidence="2" id="KW-0175">Coiled coil</keyword>
<dbReference type="STRING" id="469604.HMPREF0946_01055"/>
<dbReference type="HOGENOM" id="CLU_024048_0_0_0"/>
<dbReference type="eggNOG" id="COG4282">
    <property type="taxonomic scope" value="Bacteria"/>
</dbReference>
<evidence type="ECO:0000256" key="2">
    <source>
        <dbReference type="SAM" id="Coils"/>
    </source>
</evidence>
<dbReference type="eggNOG" id="COG0457">
    <property type="taxonomic scope" value="Bacteria"/>
</dbReference>